<keyword evidence="3" id="KW-1185">Reference proteome</keyword>
<dbReference type="Pfam" id="PF13358">
    <property type="entry name" value="DDE_3"/>
    <property type="match status" value="1"/>
</dbReference>
<evidence type="ECO:0000313" key="2">
    <source>
        <dbReference type="EMBL" id="SKC12474.1"/>
    </source>
</evidence>
<dbReference type="PANTHER" id="PTHR46564:SF1">
    <property type="entry name" value="TRANSPOSASE"/>
    <property type="match status" value="1"/>
</dbReference>
<evidence type="ECO:0000259" key="1">
    <source>
        <dbReference type="Pfam" id="PF13358"/>
    </source>
</evidence>
<accession>A0A1T5GVP1</accession>
<dbReference type="InterPro" id="IPR036397">
    <property type="entry name" value="RNaseH_sf"/>
</dbReference>
<organism evidence="2 3">
    <name type="scientific">Sphingopyxis flava</name>
    <dbReference type="NCBI Taxonomy" id="1507287"/>
    <lineage>
        <taxon>Bacteria</taxon>
        <taxon>Pseudomonadati</taxon>
        <taxon>Pseudomonadota</taxon>
        <taxon>Alphaproteobacteria</taxon>
        <taxon>Sphingomonadales</taxon>
        <taxon>Sphingomonadaceae</taxon>
        <taxon>Sphingopyxis</taxon>
    </lineage>
</organism>
<evidence type="ECO:0000313" key="3">
    <source>
        <dbReference type="Proteomes" id="UP000190044"/>
    </source>
</evidence>
<feature type="domain" description="Tc1-like transposase DDE" evidence="1">
    <location>
        <begin position="4"/>
        <end position="121"/>
    </location>
</feature>
<dbReference type="NCBIfam" id="NF033545">
    <property type="entry name" value="transpos_IS630"/>
    <property type="match status" value="1"/>
</dbReference>
<dbReference type="Proteomes" id="UP000190044">
    <property type="component" value="Unassembled WGS sequence"/>
</dbReference>
<proteinExistence type="predicted"/>
<dbReference type="Gene3D" id="3.30.420.10">
    <property type="entry name" value="Ribonuclease H-like superfamily/Ribonuclease H"/>
    <property type="match status" value="1"/>
</dbReference>
<dbReference type="PANTHER" id="PTHR46564">
    <property type="entry name" value="TRANSPOSASE"/>
    <property type="match status" value="1"/>
</dbReference>
<sequence length="157" mass="17385">MTPIRGWAPRGSKLVAHAPFGKWRTLTFLAALRHDRIDAPCVLDGPINGQLFTAYVEQFLVPTLLPGDIVIMDNLGSHKGQAVRKAIRAAGARLLFLPPYSPDLNPIEQVFAKLKLLMRKAAERTVEDTWKRIGTLLDAFSPSECANYLRNSGYASI</sequence>
<dbReference type="InterPro" id="IPR038717">
    <property type="entry name" value="Tc1-like_DDE_dom"/>
</dbReference>
<dbReference type="AlphaFoldDB" id="A0A1T5GVP1"/>
<dbReference type="InterPro" id="IPR047655">
    <property type="entry name" value="Transpos_IS630-like"/>
</dbReference>
<protein>
    <submittedName>
        <fullName evidence="2">Transposase</fullName>
    </submittedName>
</protein>
<reference evidence="3" key="1">
    <citation type="submission" date="2017-02" db="EMBL/GenBank/DDBJ databases">
        <authorList>
            <person name="Varghese N."/>
            <person name="Submissions S."/>
        </authorList>
    </citation>
    <scope>NUCLEOTIDE SEQUENCE [LARGE SCALE GENOMIC DNA]</scope>
    <source>
        <strain evidence="3">R11H</strain>
    </source>
</reference>
<name>A0A1T5GVP1_9SPHN</name>
<dbReference type="EMBL" id="FUYP01000116">
    <property type="protein sequence ID" value="SKC12474.1"/>
    <property type="molecule type" value="Genomic_DNA"/>
</dbReference>
<dbReference type="GO" id="GO:0003676">
    <property type="term" value="F:nucleic acid binding"/>
    <property type="evidence" value="ECO:0007669"/>
    <property type="project" value="InterPro"/>
</dbReference>
<gene>
    <name evidence="2" type="ORF">SAMN06295937_11162</name>
</gene>